<dbReference type="Proteomes" id="UP001162483">
    <property type="component" value="Unassembled WGS sequence"/>
</dbReference>
<gene>
    <name evidence="1" type="ORF">SPARVUS_LOCUS4203653</name>
</gene>
<evidence type="ECO:0000313" key="1">
    <source>
        <dbReference type="EMBL" id="CAI9554363.1"/>
    </source>
</evidence>
<evidence type="ECO:0000313" key="2">
    <source>
        <dbReference type="Proteomes" id="UP001162483"/>
    </source>
</evidence>
<protein>
    <recommendedName>
        <fullName evidence="3">Maturase K</fullName>
    </recommendedName>
</protein>
<proteinExistence type="predicted"/>
<dbReference type="EMBL" id="CATNWA010007591">
    <property type="protein sequence ID" value="CAI9554363.1"/>
    <property type="molecule type" value="Genomic_DNA"/>
</dbReference>
<sequence length="89" mass="10732">MLKKKSLPRILKVLKLKNCLKYLCMLYHEQYPSLETPELYNLEGFPHNFGHIVQCFSTFLQSRHPLKLRTVPRHPLKLWTVFKNPILKW</sequence>
<accession>A0ABN9C2V9</accession>
<reference evidence="1" key="1">
    <citation type="submission" date="2023-05" db="EMBL/GenBank/DDBJ databases">
        <authorList>
            <person name="Stuckert A."/>
        </authorList>
    </citation>
    <scope>NUCLEOTIDE SEQUENCE</scope>
</reference>
<feature type="non-terminal residue" evidence="1">
    <location>
        <position position="89"/>
    </location>
</feature>
<organism evidence="1 2">
    <name type="scientific">Staurois parvus</name>
    <dbReference type="NCBI Taxonomy" id="386267"/>
    <lineage>
        <taxon>Eukaryota</taxon>
        <taxon>Metazoa</taxon>
        <taxon>Chordata</taxon>
        <taxon>Craniata</taxon>
        <taxon>Vertebrata</taxon>
        <taxon>Euteleostomi</taxon>
        <taxon>Amphibia</taxon>
        <taxon>Batrachia</taxon>
        <taxon>Anura</taxon>
        <taxon>Neobatrachia</taxon>
        <taxon>Ranoidea</taxon>
        <taxon>Ranidae</taxon>
        <taxon>Staurois</taxon>
    </lineage>
</organism>
<name>A0ABN9C2V9_9NEOB</name>
<keyword evidence="2" id="KW-1185">Reference proteome</keyword>
<evidence type="ECO:0008006" key="3">
    <source>
        <dbReference type="Google" id="ProtNLM"/>
    </source>
</evidence>
<comment type="caution">
    <text evidence="1">The sequence shown here is derived from an EMBL/GenBank/DDBJ whole genome shotgun (WGS) entry which is preliminary data.</text>
</comment>